<gene>
    <name evidence="14" type="primary">rbsK_2</name>
    <name evidence="12" type="synonym">rbsK</name>
    <name evidence="14" type="ORF">caldi_34450</name>
</gene>
<dbReference type="RefSeq" id="WP_264842943.1">
    <property type="nucleotide sequence ID" value="NZ_AP025628.1"/>
</dbReference>
<protein>
    <recommendedName>
        <fullName evidence="3 12">Ribokinase</fullName>
        <shortName evidence="12">RK</shortName>
        <ecNumber evidence="2 12">2.7.1.15</ecNumber>
    </recommendedName>
</protein>
<dbReference type="InterPro" id="IPR029056">
    <property type="entry name" value="Ribokinase-like"/>
</dbReference>
<evidence type="ECO:0000256" key="9">
    <source>
        <dbReference type="ARBA" id="ARBA00022842"/>
    </source>
</evidence>
<feature type="binding site" evidence="12">
    <location>
        <position position="292"/>
    </location>
    <ligand>
        <name>K(+)</name>
        <dbReference type="ChEBI" id="CHEBI:29103"/>
    </ligand>
</feature>
<feature type="domain" description="Carbohydrate kinase PfkB" evidence="13">
    <location>
        <begin position="10"/>
        <end position="303"/>
    </location>
</feature>
<comment type="similarity">
    <text evidence="12">Belongs to the carbohydrate kinase PfkB family. Ribokinase subfamily.</text>
</comment>
<keyword evidence="15" id="KW-1185">Reference proteome</keyword>
<evidence type="ECO:0000256" key="6">
    <source>
        <dbReference type="ARBA" id="ARBA00022741"/>
    </source>
</evidence>
<feature type="binding site" evidence="12">
    <location>
        <position position="295"/>
    </location>
    <ligand>
        <name>K(+)</name>
        <dbReference type="ChEBI" id="CHEBI:29103"/>
    </ligand>
</feature>
<keyword evidence="8 12" id="KW-0067">ATP-binding</keyword>
<dbReference type="NCBIfam" id="TIGR02152">
    <property type="entry name" value="D_ribokin_bact"/>
    <property type="match status" value="1"/>
</dbReference>
<evidence type="ECO:0000256" key="11">
    <source>
        <dbReference type="ARBA" id="ARBA00023277"/>
    </source>
</evidence>
<keyword evidence="4 12" id="KW-0808">Transferase</keyword>
<keyword evidence="5 12" id="KW-0479">Metal-binding</keyword>
<organism evidence="14 15">
    <name type="scientific">Caldinitratiruptor microaerophilus</name>
    <dbReference type="NCBI Taxonomy" id="671077"/>
    <lineage>
        <taxon>Bacteria</taxon>
        <taxon>Bacillati</taxon>
        <taxon>Bacillota</taxon>
        <taxon>Clostridia</taxon>
        <taxon>Eubacteriales</taxon>
        <taxon>Symbiobacteriaceae</taxon>
        <taxon>Caldinitratiruptor</taxon>
    </lineage>
</organism>
<dbReference type="GO" id="GO:0004747">
    <property type="term" value="F:ribokinase activity"/>
    <property type="evidence" value="ECO:0007669"/>
    <property type="project" value="UniProtKB-UniRule"/>
</dbReference>
<keyword evidence="10 12" id="KW-0630">Potassium</keyword>
<comment type="similarity">
    <text evidence="1">Belongs to the carbohydrate kinase pfkB family.</text>
</comment>
<dbReference type="InterPro" id="IPR011877">
    <property type="entry name" value="Ribokinase"/>
</dbReference>
<keyword evidence="11 12" id="KW-0119">Carbohydrate metabolism</keyword>
<evidence type="ECO:0000256" key="5">
    <source>
        <dbReference type="ARBA" id="ARBA00022723"/>
    </source>
</evidence>
<dbReference type="AlphaFoldDB" id="A0AA35CN40"/>
<dbReference type="PRINTS" id="PR00990">
    <property type="entry name" value="RIBOKINASE"/>
</dbReference>
<dbReference type="GO" id="GO:0046872">
    <property type="term" value="F:metal ion binding"/>
    <property type="evidence" value="ECO:0007669"/>
    <property type="project" value="UniProtKB-KW"/>
</dbReference>
<dbReference type="EMBL" id="AP025628">
    <property type="protein sequence ID" value="BDG62355.1"/>
    <property type="molecule type" value="Genomic_DNA"/>
</dbReference>
<feature type="binding site" evidence="12">
    <location>
        <position position="258"/>
    </location>
    <ligand>
        <name>K(+)</name>
        <dbReference type="ChEBI" id="CHEBI:29103"/>
    </ligand>
</feature>
<feature type="binding site" evidence="12">
    <location>
        <position position="297"/>
    </location>
    <ligand>
        <name>K(+)</name>
        <dbReference type="ChEBI" id="CHEBI:29103"/>
    </ligand>
</feature>
<comment type="caution">
    <text evidence="12">Lacks conserved residue(s) required for the propagation of feature annotation.</text>
</comment>
<feature type="binding site" evidence="12">
    <location>
        <begin position="261"/>
        <end position="262"/>
    </location>
    <ligand>
        <name>ATP</name>
        <dbReference type="ChEBI" id="CHEBI:30616"/>
    </ligand>
</feature>
<evidence type="ECO:0000256" key="8">
    <source>
        <dbReference type="ARBA" id="ARBA00022840"/>
    </source>
</evidence>
<reference evidence="14" key="1">
    <citation type="submission" date="2022-03" db="EMBL/GenBank/DDBJ databases">
        <title>Complete genome sequence of Caldinitratiruptor microaerophilus.</title>
        <authorList>
            <person name="Mukaiyama R."/>
            <person name="Nishiyama T."/>
            <person name="Ueda K."/>
        </authorList>
    </citation>
    <scope>NUCLEOTIDE SEQUENCE</scope>
    <source>
        <strain evidence="14">JCM 16183</strain>
    </source>
</reference>
<evidence type="ECO:0000259" key="13">
    <source>
        <dbReference type="Pfam" id="PF00294"/>
    </source>
</evidence>
<dbReference type="Pfam" id="PF00294">
    <property type="entry name" value="PfkB"/>
    <property type="match status" value="1"/>
</dbReference>
<evidence type="ECO:0000256" key="1">
    <source>
        <dbReference type="ARBA" id="ARBA00005380"/>
    </source>
</evidence>
<dbReference type="GO" id="GO:0019303">
    <property type="term" value="P:D-ribose catabolic process"/>
    <property type="evidence" value="ECO:0007669"/>
    <property type="project" value="UniProtKB-UniRule"/>
</dbReference>
<feature type="binding site" evidence="12">
    <location>
        <begin position="230"/>
        <end position="235"/>
    </location>
    <ligand>
        <name>ATP</name>
        <dbReference type="ChEBI" id="CHEBI:30616"/>
    </ligand>
</feature>
<dbReference type="CDD" id="cd01174">
    <property type="entry name" value="ribokinase"/>
    <property type="match status" value="1"/>
</dbReference>
<evidence type="ECO:0000256" key="10">
    <source>
        <dbReference type="ARBA" id="ARBA00022958"/>
    </source>
</evidence>
<comment type="activity regulation">
    <text evidence="12">Activated by a monovalent cation that binds near, but not in, the active site. The most likely occupant of the site in vivo is potassium. Ion binding induces a conformational change that may alter substrate affinity.</text>
</comment>
<evidence type="ECO:0000313" key="14">
    <source>
        <dbReference type="EMBL" id="BDG62355.1"/>
    </source>
</evidence>
<keyword evidence="7 12" id="KW-0418">Kinase</keyword>
<proteinExistence type="inferred from homology"/>
<keyword evidence="6 12" id="KW-0547">Nucleotide-binding</keyword>
<evidence type="ECO:0000256" key="7">
    <source>
        <dbReference type="ARBA" id="ARBA00022777"/>
    </source>
</evidence>
<comment type="function">
    <text evidence="12">Catalyzes the phosphorylation of ribose at O-5 in a reaction requiring ATP and magnesium. The resulting D-ribose-5-phosphate can then be used either for sythesis of nucleotides, histidine, and tryptophan, or as a component of the pentose phosphate pathway.</text>
</comment>
<dbReference type="KEGG" id="cmic:caldi_34450"/>
<evidence type="ECO:0000256" key="12">
    <source>
        <dbReference type="HAMAP-Rule" id="MF_01987"/>
    </source>
</evidence>
<feature type="binding site" evidence="12">
    <location>
        <begin position="46"/>
        <end position="50"/>
    </location>
    <ligand>
        <name>substrate</name>
    </ligand>
</feature>
<dbReference type="SUPFAM" id="SSF53613">
    <property type="entry name" value="Ribokinase-like"/>
    <property type="match status" value="1"/>
</dbReference>
<comment type="catalytic activity">
    <reaction evidence="12">
        <text>D-ribose + ATP = D-ribose 5-phosphate + ADP + H(+)</text>
        <dbReference type="Rhea" id="RHEA:13697"/>
        <dbReference type="ChEBI" id="CHEBI:15378"/>
        <dbReference type="ChEBI" id="CHEBI:30616"/>
        <dbReference type="ChEBI" id="CHEBI:47013"/>
        <dbReference type="ChEBI" id="CHEBI:78346"/>
        <dbReference type="ChEBI" id="CHEBI:456216"/>
        <dbReference type="EC" id="2.7.1.15"/>
    </reaction>
</comment>
<feature type="binding site" evidence="12">
    <location>
        <position position="195"/>
    </location>
    <ligand>
        <name>ATP</name>
        <dbReference type="ChEBI" id="CHEBI:30616"/>
    </ligand>
</feature>
<feature type="active site" description="Proton acceptor" evidence="12">
    <location>
        <position position="262"/>
    </location>
</feature>
<dbReference type="PANTHER" id="PTHR10584">
    <property type="entry name" value="SUGAR KINASE"/>
    <property type="match status" value="1"/>
</dbReference>
<feature type="binding site" evidence="12">
    <location>
        <position position="147"/>
    </location>
    <ligand>
        <name>substrate</name>
    </ligand>
</feature>
<keyword evidence="12" id="KW-0963">Cytoplasm</keyword>
<evidence type="ECO:0000256" key="3">
    <source>
        <dbReference type="ARBA" id="ARBA00016943"/>
    </source>
</evidence>
<dbReference type="InterPro" id="IPR002139">
    <property type="entry name" value="Ribo/fructo_kinase"/>
</dbReference>
<feature type="binding site" evidence="12">
    <location>
        <begin position="18"/>
        <end position="20"/>
    </location>
    <ligand>
        <name>substrate</name>
    </ligand>
</feature>
<dbReference type="InterPro" id="IPR011611">
    <property type="entry name" value="PfkB_dom"/>
</dbReference>
<dbReference type="Proteomes" id="UP001163687">
    <property type="component" value="Chromosome"/>
</dbReference>
<dbReference type="InterPro" id="IPR002173">
    <property type="entry name" value="Carboh/pur_kinase_PfkB_CS"/>
</dbReference>
<comment type="cofactor">
    <cofactor evidence="12">
        <name>Mg(2+)</name>
        <dbReference type="ChEBI" id="CHEBI:18420"/>
    </cofactor>
    <text evidence="12">Requires a divalent cation, most likely magnesium in vivo, as an electrophilic catalyst to aid phosphoryl group transfer. It is the chelate of the metal and the nucleotide that is the actual substrate.</text>
</comment>
<evidence type="ECO:0000256" key="2">
    <source>
        <dbReference type="ARBA" id="ARBA00012035"/>
    </source>
</evidence>
<dbReference type="EC" id="2.7.1.15" evidence="2 12"/>
<accession>A0AA35CN40</accession>
<comment type="pathway">
    <text evidence="12">Carbohydrate metabolism; D-ribose degradation; D-ribose 5-phosphate from beta-D-ribopyranose: step 2/2.</text>
</comment>
<evidence type="ECO:0000313" key="15">
    <source>
        <dbReference type="Proteomes" id="UP001163687"/>
    </source>
</evidence>
<comment type="subcellular location">
    <subcellularLocation>
        <location evidence="12">Cytoplasm</location>
    </subcellularLocation>
</comment>
<dbReference type="PANTHER" id="PTHR10584:SF166">
    <property type="entry name" value="RIBOKINASE"/>
    <property type="match status" value="1"/>
</dbReference>
<feature type="binding site" evidence="12">
    <location>
        <position position="256"/>
    </location>
    <ligand>
        <name>K(+)</name>
        <dbReference type="ChEBI" id="CHEBI:29103"/>
    </ligand>
</feature>
<dbReference type="PROSITE" id="PS00584">
    <property type="entry name" value="PFKB_KINASES_2"/>
    <property type="match status" value="1"/>
</dbReference>
<dbReference type="GO" id="GO:0005829">
    <property type="term" value="C:cytosol"/>
    <property type="evidence" value="ECO:0007669"/>
    <property type="project" value="TreeGrafter"/>
</dbReference>
<dbReference type="HAMAP" id="MF_01987">
    <property type="entry name" value="Ribokinase"/>
    <property type="match status" value="1"/>
</dbReference>
<dbReference type="GO" id="GO:0005524">
    <property type="term" value="F:ATP binding"/>
    <property type="evidence" value="ECO:0007669"/>
    <property type="project" value="UniProtKB-UniRule"/>
</dbReference>
<feature type="binding site" evidence="12">
    <location>
        <position position="262"/>
    </location>
    <ligand>
        <name>substrate</name>
    </ligand>
</feature>
<comment type="subunit">
    <text evidence="12">Homodimer.</text>
</comment>
<dbReference type="Gene3D" id="3.40.1190.20">
    <property type="match status" value="1"/>
</dbReference>
<name>A0AA35CN40_9FIRM</name>
<keyword evidence="9 12" id="KW-0460">Magnesium</keyword>
<evidence type="ECO:0000256" key="4">
    <source>
        <dbReference type="ARBA" id="ARBA00022679"/>
    </source>
</evidence>
<sequence length="319" mass="33045">MKREARILPEIVVVGSLNLDLVARVPRRPLPGETVLGSALEQHPGGKGANQAVAAARLGARVAMVGAVGADGFGDALLASLRRDGVETRWVERRAGSGTGVALITVDDQAENSIIVIPGANGLVDPEQVARATPAIRAARVMLLQLEIPLPAVMAAARLGREHGLTVLLDPAPAPPPDRPLPPELLALADYVTPNESEAAALTGLPVNPDDPRPVAEALLRRGARRALIKLGARGAYLLGPEGEFRHPGFRVDAVDTTAAGDAFAGGLAAALHRGMPAGEALTWGCAAGALAATRPGAQEAMPMRDEFEGFLRERSASP</sequence>